<name>A0AC35FSZ5_9BILA</name>
<sequence length="462" mass="51125">MLNPVLIPPDCPTHQASQYITASLSQVYKSADEIFNRIESRLDKCKENAEKIQKRISIVDEKVKALKNTENIILTHQTRYPDSKLNSLNALFEEDFSTLNTLKINDLFFEPITNQTLKDAITRKKDFSYAFSKGKHFDNFKRANFKDKFNESIKCELLDEEIIFSEKGKATKRNDKFDFEGETLLIYDSIGKGFDADPIAYKPGFGALNTFNFPDVLPHLSGITSSTTFAEGNEFQSIAPSLKNETPTVKDAKTEATPSKSQTVKQETAKIEKAPEPELPEILPIISAPPPPIITPTVLPPPLNVTLPTQSIPAPISISSPPPPPPPPPPPSQSLMQALPKLPDLSKGRFDLMEAIRTAGGTKNAKLKTISTTEKNPKTPSPKSVAPDDTGDDLMSSLAKALETRRKGMAGNSSKKLQRLENKKASSRSGPSEAFSRLRESLPVIPNENRHNSDDENNTDWK</sequence>
<organism evidence="1 2">
    <name type="scientific">Panagrolaimus sp. PS1159</name>
    <dbReference type="NCBI Taxonomy" id="55785"/>
    <lineage>
        <taxon>Eukaryota</taxon>
        <taxon>Metazoa</taxon>
        <taxon>Ecdysozoa</taxon>
        <taxon>Nematoda</taxon>
        <taxon>Chromadorea</taxon>
        <taxon>Rhabditida</taxon>
        <taxon>Tylenchina</taxon>
        <taxon>Panagrolaimomorpha</taxon>
        <taxon>Panagrolaimoidea</taxon>
        <taxon>Panagrolaimidae</taxon>
        <taxon>Panagrolaimus</taxon>
    </lineage>
</organism>
<reference evidence="2" key="1">
    <citation type="submission" date="2022-11" db="UniProtKB">
        <authorList>
            <consortium name="WormBaseParasite"/>
        </authorList>
    </citation>
    <scope>IDENTIFICATION</scope>
</reference>
<evidence type="ECO:0000313" key="1">
    <source>
        <dbReference type="Proteomes" id="UP000887580"/>
    </source>
</evidence>
<proteinExistence type="predicted"/>
<dbReference type="WBParaSite" id="PS1159_v2.g20566.t1">
    <property type="protein sequence ID" value="PS1159_v2.g20566.t1"/>
    <property type="gene ID" value="PS1159_v2.g20566"/>
</dbReference>
<evidence type="ECO:0000313" key="2">
    <source>
        <dbReference type="WBParaSite" id="PS1159_v2.g20566.t1"/>
    </source>
</evidence>
<protein>
    <submittedName>
        <fullName evidence="2">WASH1 WAHD domain-containing protein</fullName>
    </submittedName>
</protein>
<accession>A0AC35FSZ5</accession>
<dbReference type="Proteomes" id="UP000887580">
    <property type="component" value="Unplaced"/>
</dbReference>